<evidence type="ECO:0000313" key="2">
    <source>
        <dbReference type="EMBL" id="TDX35417.1"/>
    </source>
</evidence>
<sequence length="29" mass="3413">MKWEDEGYEYNEKISGGICINAVLEYEDN</sequence>
<protein>
    <submittedName>
        <fullName evidence="1">Uncharacterized protein</fullName>
    </submittedName>
</protein>
<dbReference type="Proteomes" id="UP000247389">
    <property type="component" value="Unassembled WGS sequence"/>
</dbReference>
<proteinExistence type="predicted"/>
<reference evidence="1 3" key="1">
    <citation type="submission" date="2018-04" db="EMBL/GenBank/DDBJ databases">
        <title>Subsurface microbial communities from deep shales in Ohio and West Virginia, USA.</title>
        <authorList>
            <person name="Wrighton K."/>
        </authorList>
    </citation>
    <scope>NUCLEOTIDE SEQUENCE [LARGE SCALE GENOMIC DNA]</scope>
    <source>
        <strain evidence="2 4">DSMZ 11287</strain>
        <strain evidence="1 3">MSL28</strain>
    </source>
</reference>
<evidence type="ECO:0000313" key="4">
    <source>
        <dbReference type="Proteomes" id="UP000295472"/>
    </source>
</evidence>
<dbReference type="EMBL" id="SOEF01000063">
    <property type="protein sequence ID" value="TDX35417.1"/>
    <property type="molecule type" value="Genomic_DNA"/>
</dbReference>
<comment type="caution">
    <text evidence="1">The sequence shown here is derived from an EMBL/GenBank/DDBJ whole genome shotgun (WGS) entry which is preliminary data.</text>
</comment>
<name>A0A1M7PML9_9FIRM</name>
<evidence type="ECO:0000313" key="1">
    <source>
        <dbReference type="EMBL" id="PXV62032.1"/>
    </source>
</evidence>
<organism evidence="1 3">
    <name type="scientific">Halanaerobium congolense</name>
    <dbReference type="NCBI Taxonomy" id="54121"/>
    <lineage>
        <taxon>Bacteria</taxon>
        <taxon>Bacillati</taxon>
        <taxon>Bacillota</taxon>
        <taxon>Clostridia</taxon>
        <taxon>Halanaerobiales</taxon>
        <taxon>Halanaerobiaceae</taxon>
        <taxon>Halanaerobium</taxon>
    </lineage>
</organism>
<gene>
    <name evidence="2" type="ORF">C7954_1634</name>
    <name evidence="1" type="ORF">C8C78_1393</name>
</gene>
<evidence type="ECO:0000313" key="3">
    <source>
        <dbReference type="Proteomes" id="UP000247389"/>
    </source>
</evidence>
<dbReference type="Proteomes" id="UP000295472">
    <property type="component" value="Unassembled WGS sequence"/>
</dbReference>
<dbReference type="EMBL" id="QICM01000039">
    <property type="protein sequence ID" value="PXV62032.1"/>
    <property type="molecule type" value="Genomic_DNA"/>
</dbReference>
<accession>A0A1M7PML9</accession>
<dbReference type="AlphaFoldDB" id="A0A1M7PML9"/>